<dbReference type="Proteomes" id="UP000029986">
    <property type="component" value="Chromosome"/>
</dbReference>
<dbReference type="GO" id="GO:0017004">
    <property type="term" value="P:cytochrome complex assembly"/>
    <property type="evidence" value="ECO:0007669"/>
    <property type="project" value="UniProtKB-KW"/>
</dbReference>
<feature type="domain" description="Cytochrome c-type biogenesis protein H Ig-like" evidence="7">
    <location>
        <begin position="293"/>
        <end position="399"/>
    </location>
</feature>
<feature type="transmembrane region" description="Helical" evidence="6">
    <location>
        <begin position="90"/>
        <end position="108"/>
    </location>
</feature>
<dbReference type="HOGENOM" id="CLU_036074_1_1_6"/>
<dbReference type="InterPro" id="IPR056412">
    <property type="entry name" value="Ig_CycH"/>
</dbReference>
<evidence type="ECO:0000256" key="3">
    <source>
        <dbReference type="ARBA" id="ARBA00022748"/>
    </source>
</evidence>
<dbReference type="PANTHER" id="PTHR47870">
    <property type="entry name" value="CYTOCHROME C-TYPE BIOGENESIS PROTEIN CCMH"/>
    <property type="match status" value="1"/>
</dbReference>
<proteinExistence type="predicted"/>
<keyword evidence="4 5" id="KW-0802">TPR repeat</keyword>
<reference evidence="9 10" key="1">
    <citation type="journal article" date="2014" name="Gut Pathog.">
        <title>Gene clusters of Hafnia alvei strain FB1 important in survival and pathogenesis: a draft genome perspective.</title>
        <authorList>
            <person name="Tan J.Y."/>
            <person name="Yin W.F."/>
            <person name="Chan K.G."/>
        </authorList>
    </citation>
    <scope>NUCLEOTIDE SEQUENCE [LARGE SCALE GENOMIC DNA]</scope>
    <source>
        <strain evidence="9 10">FB1</strain>
    </source>
</reference>
<dbReference type="Pfam" id="PF23892">
    <property type="entry name" value="Ig_CycH"/>
    <property type="match status" value="1"/>
</dbReference>
<evidence type="ECO:0000259" key="7">
    <source>
        <dbReference type="Pfam" id="PF23892"/>
    </source>
</evidence>
<dbReference type="GO" id="GO:0005886">
    <property type="term" value="C:plasma membrane"/>
    <property type="evidence" value="ECO:0007669"/>
    <property type="project" value="TreeGrafter"/>
</dbReference>
<evidence type="ECO:0000256" key="4">
    <source>
        <dbReference type="ARBA" id="ARBA00022803"/>
    </source>
</evidence>
<name>A0A097R4D1_HAFAL</name>
<dbReference type="PROSITE" id="PS50005">
    <property type="entry name" value="TPR"/>
    <property type="match status" value="1"/>
</dbReference>
<dbReference type="eggNOG" id="COG4235">
    <property type="taxonomic scope" value="Bacteria"/>
</dbReference>
<evidence type="ECO:0000313" key="9">
    <source>
        <dbReference type="EMBL" id="AIU73585.1"/>
    </source>
</evidence>
<keyword evidence="6" id="KW-1133">Transmembrane helix</keyword>
<keyword evidence="6" id="KW-0472">Membrane</keyword>
<dbReference type="NCBIfam" id="TIGR03142">
    <property type="entry name" value="cytochro_ccmI"/>
    <property type="match status" value="1"/>
</dbReference>
<evidence type="ECO:0000256" key="5">
    <source>
        <dbReference type="PROSITE-ProRule" id="PRU00339"/>
    </source>
</evidence>
<dbReference type="GO" id="GO:0030313">
    <property type="term" value="C:cell envelope"/>
    <property type="evidence" value="ECO:0007669"/>
    <property type="project" value="UniProtKB-SubCell"/>
</dbReference>
<keyword evidence="10" id="KW-1185">Reference proteome</keyword>
<organism evidence="9 10">
    <name type="scientific">Hafnia alvei FB1</name>
    <dbReference type="NCBI Taxonomy" id="1453496"/>
    <lineage>
        <taxon>Bacteria</taxon>
        <taxon>Pseudomonadati</taxon>
        <taxon>Pseudomonadota</taxon>
        <taxon>Gammaproteobacteria</taxon>
        <taxon>Enterobacterales</taxon>
        <taxon>Hafniaceae</taxon>
        <taxon>Hafnia</taxon>
    </lineage>
</organism>
<evidence type="ECO:0000259" key="8">
    <source>
        <dbReference type="Pfam" id="PF23914"/>
    </source>
</evidence>
<feature type="repeat" description="TPR" evidence="5">
    <location>
        <begin position="164"/>
        <end position="197"/>
    </location>
</feature>
<evidence type="ECO:0000256" key="1">
    <source>
        <dbReference type="ARBA" id="ARBA00004196"/>
    </source>
</evidence>
<keyword evidence="6" id="KW-0812">Transmembrane</keyword>
<dbReference type="InterPro" id="IPR019734">
    <property type="entry name" value="TPR_rpt"/>
</dbReference>
<dbReference type="EMBL" id="CP009706">
    <property type="protein sequence ID" value="AIU73585.1"/>
    <property type="molecule type" value="Genomic_DNA"/>
</dbReference>
<comment type="subcellular location">
    <subcellularLocation>
        <location evidence="1">Cell envelope</location>
    </subcellularLocation>
</comment>
<dbReference type="Gene3D" id="1.25.40.10">
    <property type="entry name" value="Tetratricopeptide repeat domain"/>
    <property type="match status" value="1"/>
</dbReference>
<dbReference type="PANTHER" id="PTHR47870:SF2">
    <property type="entry name" value="FORMATE-DEPENDENT NITRITE REDUCTASE COMPLEX SUBUNIT NRFF"/>
    <property type="match status" value="1"/>
</dbReference>
<protein>
    <submittedName>
        <fullName evidence="9">Cytochrome C</fullName>
    </submittedName>
</protein>
<dbReference type="InterPro" id="IPR051263">
    <property type="entry name" value="C-type_cytochrome_biogenesis"/>
</dbReference>
<dbReference type="RefSeq" id="WP_025797747.1">
    <property type="nucleotide sequence ID" value="NZ_CP009706.1"/>
</dbReference>
<dbReference type="InterPro" id="IPR017560">
    <property type="entry name" value="Cyt_c_biogenesis_CcmI"/>
</dbReference>
<evidence type="ECO:0000256" key="6">
    <source>
        <dbReference type="SAM" id="Phobius"/>
    </source>
</evidence>
<gene>
    <name evidence="9" type="ORF">AT03_15090</name>
</gene>
<dbReference type="InterPro" id="IPR056413">
    <property type="entry name" value="TPR_CcmH_CycH"/>
</dbReference>
<accession>A0A097R4D1</accession>
<dbReference type="KEGG" id="hav:AT03_15090"/>
<dbReference type="InterPro" id="IPR011990">
    <property type="entry name" value="TPR-like_helical_dom_sf"/>
</dbReference>
<feature type="domain" description="Cytochrome c-type biogenesis protein H TPR" evidence="8">
    <location>
        <begin position="115"/>
        <end position="271"/>
    </location>
</feature>
<evidence type="ECO:0000256" key="2">
    <source>
        <dbReference type="ARBA" id="ARBA00022737"/>
    </source>
</evidence>
<dbReference type="OrthoDB" id="9776053at2"/>
<keyword evidence="2" id="KW-0677">Repeat</keyword>
<dbReference type="PATRIC" id="fig|1453496.5.peg.3087"/>
<keyword evidence="3" id="KW-0201">Cytochrome c-type biogenesis</keyword>
<dbReference type="AlphaFoldDB" id="A0A097R4D1"/>
<sequence>MAFWLIVLVLLIIAAALLLVPVLRQPQRDLPEDRDRLNTRFYHQRLQELEQDEEQGVVAERQVMIEELQQNLLSDVPDAQAAKPEPLNRWVLLPGVVILVLISVGFYLKTGGLAQVQGWNLVMSEMPSLRERVMNEDKQPLTMEEIARLGLGLRTELQTDPRNVADWVMLGRIGMALNNATTATQAFSHAYQLAPNEPEVALGYAEVLTRSNDPEDNKQAADMLGNMMARNHQDVRVLSLLAFNAFEQGDYKKAIGAWEMMLRVLPENDSRCEVLKRSIEQAKAQSGEDNTQLSVTINLPPEVERQLPPTAVLVVSVTDGVAPIPVAVKQLPLGHFPVTVSLSDANAMMPERLLSAQKQVKVRARISRDGLANPQPGDWFGESAVMPYNKESQISVQIDHQVP</sequence>
<evidence type="ECO:0000313" key="10">
    <source>
        <dbReference type="Proteomes" id="UP000029986"/>
    </source>
</evidence>
<dbReference type="Pfam" id="PF23914">
    <property type="entry name" value="TPR_CcmH_CycH"/>
    <property type="match status" value="1"/>
</dbReference>
<dbReference type="SUPFAM" id="SSF48452">
    <property type="entry name" value="TPR-like"/>
    <property type="match status" value="1"/>
</dbReference>